<evidence type="ECO:0000313" key="7">
    <source>
        <dbReference type="EMBL" id="KAL3088381.1"/>
    </source>
</evidence>
<evidence type="ECO:0000313" key="8">
    <source>
        <dbReference type="Proteomes" id="UP001620626"/>
    </source>
</evidence>
<dbReference type="InterPro" id="IPR003395">
    <property type="entry name" value="RecF/RecN/SMC_N"/>
</dbReference>
<proteinExistence type="predicted"/>
<evidence type="ECO:0000256" key="5">
    <source>
        <dbReference type="SAM" id="MobiDB-lite"/>
    </source>
</evidence>
<dbReference type="PANTHER" id="PTHR18937:SF172">
    <property type="entry name" value="STRUCTURAL MAINTENANCE OF CHROMOSOMES PROTEIN"/>
    <property type="match status" value="1"/>
</dbReference>
<dbReference type="Gene3D" id="3.40.50.300">
    <property type="entry name" value="P-loop containing nucleotide triphosphate hydrolases"/>
    <property type="match status" value="1"/>
</dbReference>
<feature type="region of interest" description="Disordered" evidence="5">
    <location>
        <begin position="1"/>
        <end position="31"/>
    </location>
</feature>
<evidence type="ECO:0000256" key="3">
    <source>
        <dbReference type="ARBA" id="ARBA00022840"/>
    </source>
</evidence>
<organism evidence="7 8">
    <name type="scientific">Heterodera trifolii</name>
    <dbReference type="NCBI Taxonomy" id="157864"/>
    <lineage>
        <taxon>Eukaryota</taxon>
        <taxon>Metazoa</taxon>
        <taxon>Ecdysozoa</taxon>
        <taxon>Nematoda</taxon>
        <taxon>Chromadorea</taxon>
        <taxon>Rhabditida</taxon>
        <taxon>Tylenchina</taxon>
        <taxon>Tylenchomorpha</taxon>
        <taxon>Tylenchoidea</taxon>
        <taxon>Heteroderidae</taxon>
        <taxon>Heteroderinae</taxon>
        <taxon>Heterodera</taxon>
    </lineage>
</organism>
<keyword evidence="2" id="KW-0547">Nucleotide-binding</keyword>
<dbReference type="SUPFAM" id="SSF52540">
    <property type="entry name" value="P-loop containing nucleoside triphosphate hydrolases"/>
    <property type="match status" value="1"/>
</dbReference>
<dbReference type="PANTHER" id="PTHR18937">
    <property type="entry name" value="STRUCTURAL MAINTENANCE OF CHROMOSOMES SMC FAMILY MEMBER"/>
    <property type="match status" value="1"/>
</dbReference>
<reference evidence="7 8" key="1">
    <citation type="submission" date="2024-10" db="EMBL/GenBank/DDBJ databases">
        <authorList>
            <person name="Kim D."/>
        </authorList>
    </citation>
    <scope>NUCLEOTIDE SEQUENCE [LARGE SCALE GENOMIC DNA]</scope>
    <source>
        <strain evidence="7">BH-2024</strain>
    </source>
</reference>
<keyword evidence="3" id="KW-0067">ATP-binding</keyword>
<dbReference type="AlphaFoldDB" id="A0ABD2JCM5"/>
<protein>
    <recommendedName>
        <fullName evidence="6">RecF/RecN/SMC N-terminal domain-containing protein</fullName>
    </recommendedName>
</protein>
<dbReference type="InterPro" id="IPR027417">
    <property type="entry name" value="P-loop_NTPase"/>
</dbReference>
<name>A0ABD2JCM5_9BILA</name>
<keyword evidence="8" id="KW-1185">Reference proteome</keyword>
<dbReference type="GO" id="GO:0005524">
    <property type="term" value="F:ATP binding"/>
    <property type="evidence" value="ECO:0007669"/>
    <property type="project" value="UniProtKB-KW"/>
</dbReference>
<dbReference type="EMBL" id="JBICBT010001001">
    <property type="protein sequence ID" value="KAL3088381.1"/>
    <property type="molecule type" value="Genomic_DNA"/>
</dbReference>
<sequence length="361" mass="40944">MSHQKLRRNAKKKGLQTDSLENQENEYPMPANQENVIPNVFDAEKDLLNMKIPAPPESFMHRDGNRMVISHIEVENFKCYYGGQIIGPFHKSFTSIIGPNGSGKSNVIDSLLFVFGYRASKIRSKKSVHFSKTIDIDKSEYKQVDGSNISVSRTAFKAVLDDCIRFSQLLSVIFDFGPRLFSKALASTTTNEQRRGRTDGHPKRMRPIGDGVAATKRIAGPCQKRIKNSEKVKTDAEAGIRTENLTLASTERNVKKVNEKIHRLNQWCRNEEEMTLQKKVDELKLSVSQMFPYEMACQCVVQRIGSDCLASTEEKTLQLITEDEEAAEDDEEEEDEGEEDGERDELHEQMELEEDGTEDGQ</sequence>
<comment type="subcellular location">
    <subcellularLocation>
        <location evidence="1">Nucleus</location>
    </subcellularLocation>
</comment>
<keyword evidence="4" id="KW-0539">Nucleus</keyword>
<feature type="compositionally biased region" description="Acidic residues" evidence="5">
    <location>
        <begin position="351"/>
        <end position="361"/>
    </location>
</feature>
<evidence type="ECO:0000256" key="2">
    <source>
        <dbReference type="ARBA" id="ARBA00022741"/>
    </source>
</evidence>
<feature type="region of interest" description="Disordered" evidence="5">
    <location>
        <begin position="187"/>
        <end position="208"/>
    </location>
</feature>
<feature type="compositionally biased region" description="Basic residues" evidence="5">
    <location>
        <begin position="1"/>
        <end position="14"/>
    </location>
</feature>
<feature type="domain" description="RecF/RecN/SMC N-terminal" evidence="6">
    <location>
        <begin position="69"/>
        <end position="127"/>
    </location>
</feature>
<evidence type="ECO:0000256" key="1">
    <source>
        <dbReference type="ARBA" id="ARBA00004123"/>
    </source>
</evidence>
<feature type="compositionally biased region" description="Acidic residues" evidence="5">
    <location>
        <begin position="321"/>
        <end position="343"/>
    </location>
</feature>
<feature type="compositionally biased region" description="Basic and acidic residues" evidence="5">
    <location>
        <begin position="192"/>
        <end position="202"/>
    </location>
</feature>
<dbReference type="GO" id="GO:0005634">
    <property type="term" value="C:nucleus"/>
    <property type="evidence" value="ECO:0007669"/>
    <property type="project" value="UniProtKB-SubCell"/>
</dbReference>
<evidence type="ECO:0000256" key="4">
    <source>
        <dbReference type="ARBA" id="ARBA00023242"/>
    </source>
</evidence>
<feature type="region of interest" description="Disordered" evidence="5">
    <location>
        <begin position="317"/>
        <end position="361"/>
    </location>
</feature>
<dbReference type="Proteomes" id="UP001620626">
    <property type="component" value="Unassembled WGS sequence"/>
</dbReference>
<comment type="caution">
    <text evidence="7">The sequence shown here is derived from an EMBL/GenBank/DDBJ whole genome shotgun (WGS) entry which is preliminary data.</text>
</comment>
<evidence type="ECO:0000259" key="6">
    <source>
        <dbReference type="Pfam" id="PF02463"/>
    </source>
</evidence>
<gene>
    <name evidence="7" type="ORF">niasHT_028734</name>
</gene>
<accession>A0ABD2JCM5</accession>
<dbReference type="Pfam" id="PF02463">
    <property type="entry name" value="SMC_N"/>
    <property type="match status" value="1"/>
</dbReference>